<evidence type="ECO:0008006" key="6">
    <source>
        <dbReference type="Google" id="ProtNLM"/>
    </source>
</evidence>
<organism evidence="3 4">
    <name type="scientific">Enterococcus casseliflavus</name>
    <name type="common">Enterococcus flavescens</name>
    <dbReference type="NCBI Taxonomy" id="37734"/>
    <lineage>
        <taxon>Bacteria</taxon>
        <taxon>Bacillati</taxon>
        <taxon>Bacillota</taxon>
        <taxon>Bacilli</taxon>
        <taxon>Lactobacillales</taxon>
        <taxon>Enterococcaceae</taxon>
        <taxon>Enterococcus</taxon>
    </lineage>
</organism>
<dbReference type="EMBL" id="QRMZ01000004">
    <property type="protein sequence ID" value="RHK07513.1"/>
    <property type="molecule type" value="Genomic_DNA"/>
</dbReference>
<name>A0A415EW85_ENTCA</name>
<keyword evidence="1" id="KW-0812">Transmembrane</keyword>
<dbReference type="AlphaFoldDB" id="A0A415EW85"/>
<dbReference type="Proteomes" id="UP000286288">
    <property type="component" value="Unassembled WGS sequence"/>
</dbReference>
<accession>A0A415EW85</accession>
<gene>
    <name evidence="3" type="ORF">DW084_04530</name>
    <name evidence="2" type="ORF">GFU50_06130</name>
</gene>
<feature type="transmembrane region" description="Helical" evidence="1">
    <location>
        <begin position="6"/>
        <end position="25"/>
    </location>
</feature>
<keyword evidence="1" id="KW-1133">Transmembrane helix</keyword>
<dbReference type="Proteomes" id="UP000422837">
    <property type="component" value="Chromosome"/>
</dbReference>
<evidence type="ECO:0000313" key="4">
    <source>
        <dbReference type="Proteomes" id="UP000286288"/>
    </source>
</evidence>
<sequence length="87" mass="9943">MQLLQLLLLAIIFVSFFMALIGWVLSMTNGLIFSRSPQQFKAHAHDPNYEKERQAGKRLKEIIFRRIVPLGIASLFVYGLIALLNVL</sequence>
<reference evidence="2 5" key="2">
    <citation type="submission" date="2019-11" db="EMBL/GenBank/DDBJ databases">
        <title>Detection and genome characteristic of a blood enterococcus casselifavus isolate from Zhengzhou,china.</title>
        <authorList>
            <person name="Wen P."/>
        </authorList>
    </citation>
    <scope>NUCLEOTIDE SEQUENCE [LARGE SCALE GENOMIC DNA]</scope>
    <source>
        <strain evidence="2 5">EC291</strain>
    </source>
</reference>
<evidence type="ECO:0000256" key="1">
    <source>
        <dbReference type="SAM" id="Phobius"/>
    </source>
</evidence>
<evidence type="ECO:0000313" key="5">
    <source>
        <dbReference type="Proteomes" id="UP000422837"/>
    </source>
</evidence>
<dbReference type="EMBL" id="CP046123">
    <property type="protein sequence ID" value="QGN29099.1"/>
    <property type="molecule type" value="Genomic_DNA"/>
</dbReference>
<reference evidence="3 4" key="1">
    <citation type="submission" date="2018-08" db="EMBL/GenBank/DDBJ databases">
        <title>A genome reference for cultivated species of the human gut microbiota.</title>
        <authorList>
            <person name="Zou Y."/>
            <person name="Xue W."/>
            <person name="Luo G."/>
        </authorList>
    </citation>
    <scope>NUCLEOTIDE SEQUENCE [LARGE SCALE GENOMIC DNA]</scope>
    <source>
        <strain evidence="3 4">AF48-16</strain>
    </source>
</reference>
<evidence type="ECO:0000313" key="2">
    <source>
        <dbReference type="EMBL" id="QGN29099.1"/>
    </source>
</evidence>
<evidence type="ECO:0000313" key="3">
    <source>
        <dbReference type="EMBL" id="RHK07513.1"/>
    </source>
</evidence>
<feature type="transmembrane region" description="Helical" evidence="1">
    <location>
        <begin position="67"/>
        <end position="86"/>
    </location>
</feature>
<keyword evidence="1" id="KW-0472">Membrane</keyword>
<dbReference type="RefSeq" id="WP_123833853.1">
    <property type="nucleotide sequence ID" value="NZ_CABGIF010000004.1"/>
</dbReference>
<proteinExistence type="predicted"/>
<protein>
    <recommendedName>
        <fullName evidence="6">DUF3899 domain-containing protein</fullName>
    </recommendedName>
</protein>